<organism evidence="1 2">
    <name type="scientific">Humicola insolens</name>
    <name type="common">Soft-rot fungus</name>
    <dbReference type="NCBI Taxonomy" id="85995"/>
    <lineage>
        <taxon>Eukaryota</taxon>
        <taxon>Fungi</taxon>
        <taxon>Dikarya</taxon>
        <taxon>Ascomycota</taxon>
        <taxon>Pezizomycotina</taxon>
        <taxon>Sordariomycetes</taxon>
        <taxon>Sordariomycetidae</taxon>
        <taxon>Sordariales</taxon>
        <taxon>Chaetomiaceae</taxon>
        <taxon>Mycothermus</taxon>
    </lineage>
</organism>
<dbReference type="PANTHER" id="PTHR48100:SF54">
    <property type="entry name" value="PHOSPHATASE SPAC5H10.03-RELATED"/>
    <property type="match status" value="1"/>
</dbReference>
<sequence length="222" mass="24551">MPSTIYLIRHAESAHNPPPSQPPSPPSSVAVILTSPLTRTIQTTLAGFGAILDSRGAKLVLDPDLQERSDLPCDTGSEVEELRAKFPELEFGGLGEGWFVKEGPYAADDETVRKRAAGVRRRLKELADRLGAEGGERKDIVVVTHGVFMKFLAEDEGIDLPKAGWKAYRIEGRDGEDGPVIMSVFGIEYPYPYACSVLDRQLAEQEPAYVLGTIRREDWERR</sequence>
<gene>
    <name evidence="1" type="ORF">VTJ49DRAFT_6959</name>
</gene>
<dbReference type="EMBL" id="JAZGSY010000072">
    <property type="protein sequence ID" value="KAL1841530.1"/>
    <property type="molecule type" value="Genomic_DNA"/>
</dbReference>
<reference evidence="1 2" key="1">
    <citation type="journal article" date="2024" name="Commun. Biol.">
        <title>Comparative genomic analysis of thermophilic fungi reveals convergent evolutionary adaptations and gene losses.</title>
        <authorList>
            <person name="Steindorff A.S."/>
            <person name="Aguilar-Pontes M.V."/>
            <person name="Robinson A.J."/>
            <person name="Andreopoulos B."/>
            <person name="LaButti K."/>
            <person name="Kuo A."/>
            <person name="Mondo S."/>
            <person name="Riley R."/>
            <person name="Otillar R."/>
            <person name="Haridas S."/>
            <person name="Lipzen A."/>
            <person name="Grimwood J."/>
            <person name="Schmutz J."/>
            <person name="Clum A."/>
            <person name="Reid I.D."/>
            <person name="Moisan M.C."/>
            <person name="Butler G."/>
            <person name="Nguyen T.T.M."/>
            <person name="Dewar K."/>
            <person name="Conant G."/>
            <person name="Drula E."/>
            <person name="Henrissat B."/>
            <person name="Hansel C."/>
            <person name="Singer S."/>
            <person name="Hutchinson M.I."/>
            <person name="de Vries R.P."/>
            <person name="Natvig D.O."/>
            <person name="Powell A.J."/>
            <person name="Tsang A."/>
            <person name="Grigoriev I.V."/>
        </authorList>
    </citation>
    <scope>NUCLEOTIDE SEQUENCE [LARGE SCALE GENOMIC DNA]</scope>
    <source>
        <strain evidence="1 2">CBS 620.91</strain>
    </source>
</reference>
<dbReference type="PANTHER" id="PTHR48100">
    <property type="entry name" value="BROAD-SPECIFICITY PHOSPHATASE YOR283W-RELATED"/>
    <property type="match status" value="1"/>
</dbReference>
<dbReference type="SMART" id="SM00855">
    <property type="entry name" value="PGAM"/>
    <property type="match status" value="1"/>
</dbReference>
<protein>
    <submittedName>
        <fullName evidence="1">Uncharacterized protein</fullName>
    </submittedName>
</protein>
<dbReference type="SUPFAM" id="SSF53254">
    <property type="entry name" value="Phosphoglycerate mutase-like"/>
    <property type="match status" value="1"/>
</dbReference>
<name>A0ABR3VI11_HUMIN</name>
<keyword evidence="2" id="KW-1185">Reference proteome</keyword>
<dbReference type="Proteomes" id="UP001583172">
    <property type="component" value="Unassembled WGS sequence"/>
</dbReference>
<dbReference type="InterPro" id="IPR013078">
    <property type="entry name" value="His_Pase_superF_clade-1"/>
</dbReference>
<dbReference type="Pfam" id="PF00300">
    <property type="entry name" value="His_Phos_1"/>
    <property type="match status" value="1"/>
</dbReference>
<accession>A0ABR3VI11</accession>
<dbReference type="Gene3D" id="3.40.50.1240">
    <property type="entry name" value="Phosphoglycerate mutase-like"/>
    <property type="match status" value="1"/>
</dbReference>
<comment type="caution">
    <text evidence="1">The sequence shown here is derived from an EMBL/GenBank/DDBJ whole genome shotgun (WGS) entry which is preliminary data.</text>
</comment>
<evidence type="ECO:0000313" key="1">
    <source>
        <dbReference type="EMBL" id="KAL1841530.1"/>
    </source>
</evidence>
<dbReference type="InterPro" id="IPR029033">
    <property type="entry name" value="His_PPase_superfam"/>
</dbReference>
<dbReference type="InterPro" id="IPR050275">
    <property type="entry name" value="PGM_Phosphatase"/>
</dbReference>
<proteinExistence type="predicted"/>
<evidence type="ECO:0000313" key="2">
    <source>
        <dbReference type="Proteomes" id="UP001583172"/>
    </source>
</evidence>